<keyword evidence="2" id="KW-1185">Reference proteome</keyword>
<reference evidence="1" key="1">
    <citation type="journal article" date="2021" name="New Phytol.">
        <title>Evolutionary innovations through gain and loss of genes in the ectomycorrhizal Boletales.</title>
        <authorList>
            <person name="Wu G."/>
            <person name="Miyauchi S."/>
            <person name="Morin E."/>
            <person name="Kuo A."/>
            <person name="Drula E."/>
            <person name="Varga T."/>
            <person name="Kohler A."/>
            <person name="Feng B."/>
            <person name="Cao Y."/>
            <person name="Lipzen A."/>
            <person name="Daum C."/>
            <person name="Hundley H."/>
            <person name="Pangilinan J."/>
            <person name="Johnson J."/>
            <person name="Barry K."/>
            <person name="LaButti K."/>
            <person name="Ng V."/>
            <person name="Ahrendt S."/>
            <person name="Min B."/>
            <person name="Choi I.G."/>
            <person name="Park H."/>
            <person name="Plett J.M."/>
            <person name="Magnuson J."/>
            <person name="Spatafora J.W."/>
            <person name="Nagy L.G."/>
            <person name="Henrissat B."/>
            <person name="Grigoriev I.V."/>
            <person name="Yang Z.L."/>
            <person name="Xu J."/>
            <person name="Martin F.M."/>
        </authorList>
    </citation>
    <scope>NUCLEOTIDE SEQUENCE</scope>
    <source>
        <strain evidence="1">KUC20120723A-06</strain>
    </source>
</reference>
<sequence length="510" mass="57779">MSSSQDISSSKRPRNDSSSTLEDQALAVTRPASVTQLAKKARNDETEKAHDSAKNINLQNPLTGLRTALDINKATTLSYRLDKLGSCPSVVRRGRKKTKDLYDICEEEIEEEDDDDETIERDEANEQAIDQLAGIIENDVHVSASGHFATPFKLHITRPGCEFDQDINPNEDKDDDVLNKVLKRWYENGAISGYGDIRAQETLVNEDVRRAREINSSEFSVDPELLQQVQDLWDQHFFPNTSVRAEPYKIHIYGPSGHFKTHRDTPQRDLVGTFLLGLGDTAWTGNLLVDGMRVRADPGSWCAFYPDVPHSVEELLCDEYRAVIAFKMFRTEPPNTQVIERYAHAHASVTEAISKLKAPVGIFLERKYCLGTTELSGFDALLLESTRARTDIQVHLLPVVTRYYAAWGNDSQACADEQGPDVYDARVYPFTDADIDYLLDRGEEVPRSWIRKLKPIRFYSADFDRSVVTWSSDERETVNYVGNEAEAWREDSIYMSYAMLVLPSDLDTSM</sequence>
<name>A0ACB8BYZ8_9AGAM</name>
<evidence type="ECO:0000313" key="2">
    <source>
        <dbReference type="Proteomes" id="UP000790709"/>
    </source>
</evidence>
<proteinExistence type="predicted"/>
<organism evidence="1 2">
    <name type="scientific">Leucogyrophana mollusca</name>
    <dbReference type="NCBI Taxonomy" id="85980"/>
    <lineage>
        <taxon>Eukaryota</taxon>
        <taxon>Fungi</taxon>
        <taxon>Dikarya</taxon>
        <taxon>Basidiomycota</taxon>
        <taxon>Agaricomycotina</taxon>
        <taxon>Agaricomycetes</taxon>
        <taxon>Agaricomycetidae</taxon>
        <taxon>Boletales</taxon>
        <taxon>Boletales incertae sedis</taxon>
        <taxon>Leucogyrophana</taxon>
    </lineage>
</organism>
<accession>A0ACB8BYZ8</accession>
<protein>
    <submittedName>
        <fullName evidence="1">Uncharacterized protein</fullName>
    </submittedName>
</protein>
<dbReference type="EMBL" id="MU266327">
    <property type="protein sequence ID" value="KAH7931210.1"/>
    <property type="molecule type" value="Genomic_DNA"/>
</dbReference>
<gene>
    <name evidence="1" type="ORF">BV22DRAFT_5670</name>
</gene>
<comment type="caution">
    <text evidence="1">The sequence shown here is derived from an EMBL/GenBank/DDBJ whole genome shotgun (WGS) entry which is preliminary data.</text>
</comment>
<evidence type="ECO:0000313" key="1">
    <source>
        <dbReference type="EMBL" id="KAH7931210.1"/>
    </source>
</evidence>
<dbReference type="Proteomes" id="UP000790709">
    <property type="component" value="Unassembled WGS sequence"/>
</dbReference>